<dbReference type="AlphaFoldDB" id="A0AAW5HST9"/>
<evidence type="ECO:0000313" key="2">
    <source>
        <dbReference type="Proteomes" id="UP001202943"/>
    </source>
</evidence>
<reference evidence="1" key="1">
    <citation type="submission" date="2022-05" db="EMBL/GenBank/DDBJ databases">
        <authorList>
            <person name="Yi M."/>
        </authorList>
    </citation>
    <scope>NUCLEOTIDE SEQUENCE</scope>
    <source>
        <strain evidence="1">DS2</strain>
    </source>
</reference>
<protein>
    <submittedName>
        <fullName evidence="1">Uncharacterized protein</fullName>
    </submittedName>
</protein>
<dbReference type="EMBL" id="JAMHFX010000224">
    <property type="protein sequence ID" value="MCO1623712.1"/>
    <property type="molecule type" value="Genomic_DNA"/>
</dbReference>
<name>A0AAW5HST9_PSEPU</name>
<accession>A0AAW5HST9</accession>
<dbReference type="Proteomes" id="UP001202943">
    <property type="component" value="Unassembled WGS sequence"/>
</dbReference>
<reference evidence="1" key="2">
    <citation type="submission" date="2023-08" db="EMBL/GenBank/DDBJ databases">
        <title>Isolation, Identification, Denitrification Characteristics of A Highly Efficient Aerobic Denitrifying Bacterial Strain DS2.</title>
        <authorList>
            <person name="Wang H."/>
        </authorList>
    </citation>
    <scope>NUCLEOTIDE SEQUENCE</scope>
    <source>
        <strain evidence="1">DS2</strain>
    </source>
</reference>
<evidence type="ECO:0000313" key="1">
    <source>
        <dbReference type="EMBL" id="MCO1623712.1"/>
    </source>
</evidence>
<gene>
    <name evidence="1" type="ORF">M8C81_24235</name>
</gene>
<sequence length="124" mass="13666">MSELPEAAAPHDLPLCPNRTIVAVEAVRGAGFALELLREHLRLRASAKLVFSEYADCYFLQLDDVDRYQNSRVGMLDAMSTMPFRSSDIFRQEISTWTPADIARVVNNDGLQALGELGLVSPAA</sequence>
<dbReference type="RefSeq" id="WP_252461418.1">
    <property type="nucleotide sequence ID" value="NZ_JAMHFX010000224.1"/>
</dbReference>
<proteinExistence type="predicted"/>
<comment type="caution">
    <text evidence="1">The sequence shown here is derived from an EMBL/GenBank/DDBJ whole genome shotgun (WGS) entry which is preliminary data.</text>
</comment>
<organism evidence="1 2">
    <name type="scientific">Pseudomonas putida</name>
    <name type="common">Arthrobacter siderocapsulatus</name>
    <dbReference type="NCBI Taxonomy" id="303"/>
    <lineage>
        <taxon>Bacteria</taxon>
        <taxon>Pseudomonadati</taxon>
        <taxon>Pseudomonadota</taxon>
        <taxon>Gammaproteobacteria</taxon>
        <taxon>Pseudomonadales</taxon>
        <taxon>Pseudomonadaceae</taxon>
        <taxon>Pseudomonas</taxon>
    </lineage>
</organism>